<dbReference type="VEuPathDB" id="FungiDB:H310_08381"/>
<dbReference type="AlphaFoldDB" id="A0A418AT40"/>
<sequence length="316" mass="34716">MLLVVASITFVVRAVDPLSYDYIYPPVVSGSLSDVCSACLYTIMTLYATFYTRVVVVAPTIATHPEDVPPEHAVVDFAIQGFQWLAIFLTWIVFVAVRLVYLLLNPDQHNFDAWYVLMQDSMAPVLLLGISTTALVFGLRIYRRLRHIQQANARAAIIASVRYNAAATQSGIDPPQRRHKSNTADPIVLEGNPSAVRHLGDTASNTGAGSSVRIFRVLMLMEAYAVAVIALHYAGVVLVYWSFGKTKPSTEDDTPMRPCLTPKPTEDLHDDSLAVRLVDPQGADQPVLTGASKTDSTRTHWIERVLLDTASSAMTN</sequence>
<dbReference type="Proteomes" id="UP000285060">
    <property type="component" value="Unassembled WGS sequence"/>
</dbReference>
<comment type="caution">
    <text evidence="2">The sequence shown here is derived from an EMBL/GenBank/DDBJ whole genome shotgun (WGS) entry which is preliminary data.</text>
</comment>
<keyword evidence="1" id="KW-0472">Membrane</keyword>
<accession>A0A418AT40</accession>
<gene>
    <name evidence="2" type="ORF">DYB32_008450</name>
</gene>
<evidence type="ECO:0000313" key="2">
    <source>
        <dbReference type="EMBL" id="RHY28402.1"/>
    </source>
</evidence>
<feature type="transmembrane region" description="Helical" evidence="1">
    <location>
        <begin position="82"/>
        <end position="104"/>
    </location>
</feature>
<evidence type="ECO:0000256" key="1">
    <source>
        <dbReference type="SAM" id="Phobius"/>
    </source>
</evidence>
<protein>
    <recommendedName>
        <fullName evidence="4">Transmembrane protein</fullName>
    </recommendedName>
</protein>
<organism evidence="2 3">
    <name type="scientific">Aphanomyces invadans</name>
    <dbReference type="NCBI Taxonomy" id="157072"/>
    <lineage>
        <taxon>Eukaryota</taxon>
        <taxon>Sar</taxon>
        <taxon>Stramenopiles</taxon>
        <taxon>Oomycota</taxon>
        <taxon>Saprolegniomycetes</taxon>
        <taxon>Saprolegniales</taxon>
        <taxon>Verrucalvaceae</taxon>
        <taxon>Aphanomyces</taxon>
    </lineage>
</organism>
<proteinExistence type="predicted"/>
<reference evidence="2 3" key="1">
    <citation type="submission" date="2018-08" db="EMBL/GenBank/DDBJ databases">
        <title>Aphanomyces genome sequencing and annotation.</title>
        <authorList>
            <person name="Minardi D."/>
            <person name="Oidtmann B."/>
            <person name="Van Der Giezen M."/>
            <person name="Studholme D.J."/>
        </authorList>
    </citation>
    <scope>NUCLEOTIDE SEQUENCE [LARGE SCALE GENOMIC DNA]</scope>
    <source>
        <strain evidence="2 3">NJM0002</strain>
    </source>
</reference>
<dbReference type="EMBL" id="QUSY01000590">
    <property type="protein sequence ID" value="RHY28402.1"/>
    <property type="molecule type" value="Genomic_DNA"/>
</dbReference>
<keyword evidence="1" id="KW-0812">Transmembrane</keyword>
<feature type="transmembrane region" description="Helical" evidence="1">
    <location>
        <begin position="223"/>
        <end position="243"/>
    </location>
</feature>
<name>A0A418AT40_9STRA</name>
<evidence type="ECO:0008006" key="4">
    <source>
        <dbReference type="Google" id="ProtNLM"/>
    </source>
</evidence>
<keyword evidence="3" id="KW-1185">Reference proteome</keyword>
<feature type="transmembrane region" description="Helical" evidence="1">
    <location>
        <begin position="124"/>
        <end position="142"/>
    </location>
</feature>
<evidence type="ECO:0000313" key="3">
    <source>
        <dbReference type="Proteomes" id="UP000285060"/>
    </source>
</evidence>
<keyword evidence="1" id="KW-1133">Transmembrane helix</keyword>